<organism evidence="2 3">
    <name type="scientific">Exophiala dermatitidis</name>
    <name type="common">Black yeast-like fungus</name>
    <name type="synonym">Wangiella dermatitidis</name>
    <dbReference type="NCBI Taxonomy" id="5970"/>
    <lineage>
        <taxon>Eukaryota</taxon>
        <taxon>Fungi</taxon>
        <taxon>Dikarya</taxon>
        <taxon>Ascomycota</taxon>
        <taxon>Pezizomycotina</taxon>
        <taxon>Eurotiomycetes</taxon>
        <taxon>Chaetothyriomycetidae</taxon>
        <taxon>Chaetothyriales</taxon>
        <taxon>Herpotrichiellaceae</taxon>
        <taxon>Exophiala</taxon>
    </lineage>
</organism>
<evidence type="ECO:0000256" key="1">
    <source>
        <dbReference type="SAM" id="MobiDB-lite"/>
    </source>
</evidence>
<comment type="caution">
    <text evidence="2">The sequence shown here is derived from an EMBL/GenBank/DDBJ whole genome shotgun (WGS) entry which is preliminary data.</text>
</comment>
<sequence>MPPFRMPFTSKRPTVTTTAEPVDENSRPTSHDGNVTSPYKEKPSLALGMKERREAPNEFKLSSVNDSGEYLPPSPTEKKSFWAKSPPASNGNHRSCFNENEPFSISRESFESYRRSFDISGRSPIVQTDSFTSRTSLDSRASTRFPTRSTLNSSTFEKPAAEDDAFEDVKLNDETKQAQPKKRSFLARFGDSNSNGDSGSVKDDGKHHFHLLPGRKRGQSGTGNELGDMPRPQSSGSKAEVVVR</sequence>
<dbReference type="Proteomes" id="UP001161757">
    <property type="component" value="Unassembled WGS sequence"/>
</dbReference>
<feature type="compositionally biased region" description="Polar residues" evidence="1">
    <location>
        <begin position="87"/>
        <end position="98"/>
    </location>
</feature>
<dbReference type="AlphaFoldDB" id="A0AAN6ELJ0"/>
<feature type="compositionally biased region" description="Basic residues" evidence="1">
    <location>
        <begin position="207"/>
        <end position="218"/>
    </location>
</feature>
<evidence type="ECO:0000313" key="2">
    <source>
        <dbReference type="EMBL" id="KAJ8986426.1"/>
    </source>
</evidence>
<protein>
    <submittedName>
        <fullName evidence="2">Uncharacterized protein</fullName>
    </submittedName>
</protein>
<feature type="compositionally biased region" description="Basic and acidic residues" evidence="1">
    <location>
        <begin position="167"/>
        <end position="176"/>
    </location>
</feature>
<evidence type="ECO:0000313" key="3">
    <source>
        <dbReference type="Proteomes" id="UP001161757"/>
    </source>
</evidence>
<reference evidence="2" key="1">
    <citation type="submission" date="2023-01" db="EMBL/GenBank/DDBJ databases">
        <title>Exophiala dermititidis isolated from Cystic Fibrosis Patient.</title>
        <authorList>
            <person name="Kurbessoian T."/>
            <person name="Crocker A."/>
            <person name="Murante D."/>
            <person name="Hogan D.A."/>
            <person name="Stajich J.E."/>
        </authorList>
    </citation>
    <scope>NUCLEOTIDE SEQUENCE</scope>
    <source>
        <strain evidence="2">Ex8</strain>
    </source>
</reference>
<name>A0AAN6ELJ0_EXODE</name>
<feature type="compositionally biased region" description="Basic and acidic residues" evidence="1">
    <location>
        <begin position="39"/>
        <end position="57"/>
    </location>
</feature>
<proteinExistence type="predicted"/>
<feature type="compositionally biased region" description="Low complexity" evidence="1">
    <location>
        <begin position="190"/>
        <end position="199"/>
    </location>
</feature>
<feature type="compositionally biased region" description="Polar residues" evidence="1">
    <location>
        <begin position="125"/>
        <end position="156"/>
    </location>
</feature>
<gene>
    <name evidence="2" type="ORF">HRR80_009475</name>
</gene>
<dbReference type="EMBL" id="JAJGCB010000038">
    <property type="protein sequence ID" value="KAJ8986426.1"/>
    <property type="molecule type" value="Genomic_DNA"/>
</dbReference>
<feature type="region of interest" description="Disordered" evidence="1">
    <location>
        <begin position="1"/>
        <end position="100"/>
    </location>
</feature>
<feature type="region of interest" description="Disordered" evidence="1">
    <location>
        <begin position="118"/>
        <end position="244"/>
    </location>
</feature>
<accession>A0AAN6ELJ0</accession>